<dbReference type="InterPro" id="IPR027417">
    <property type="entry name" value="P-loop_NTPase"/>
</dbReference>
<dbReference type="RefSeq" id="WP_349153129.1">
    <property type="nucleotide sequence ID" value="NZ_DAWCMB010000007.1"/>
</dbReference>
<dbReference type="SUPFAM" id="SSF52540">
    <property type="entry name" value="P-loop containing nucleoside triphosphate hydrolases"/>
    <property type="match status" value="1"/>
</dbReference>
<organism evidence="2 3">
    <name type="scientific">[Lactobacillus] rogosae</name>
    <dbReference type="NCBI Taxonomy" id="706562"/>
    <lineage>
        <taxon>Bacteria</taxon>
        <taxon>Bacillati</taxon>
        <taxon>Bacillota</taxon>
        <taxon>Clostridia</taxon>
        <taxon>Lachnospirales</taxon>
        <taxon>Lachnospiraceae</taxon>
        <taxon>Lachnospira</taxon>
    </lineage>
</organism>
<dbReference type="Gene3D" id="3.40.50.300">
    <property type="entry name" value="P-loop containing nucleotide triphosphate hydrolases"/>
    <property type="match status" value="1"/>
</dbReference>
<dbReference type="Proteomes" id="UP001442364">
    <property type="component" value="Unassembled WGS sequence"/>
</dbReference>
<evidence type="ECO:0000313" key="3">
    <source>
        <dbReference type="Proteomes" id="UP001442364"/>
    </source>
</evidence>
<dbReference type="Pfam" id="PF07728">
    <property type="entry name" value="AAA_5"/>
    <property type="match status" value="1"/>
</dbReference>
<dbReference type="InterPro" id="IPR011704">
    <property type="entry name" value="ATPase_dyneun-rel_AAA"/>
</dbReference>
<dbReference type="InterPro" id="IPR052934">
    <property type="entry name" value="Methyl-DNA_Rec/Restrict_Enz"/>
</dbReference>
<protein>
    <submittedName>
        <fullName evidence="2">AAA family ATPase</fullName>
    </submittedName>
</protein>
<name>A0ABV1BT52_9FIRM</name>
<dbReference type="PANTHER" id="PTHR37291:SF1">
    <property type="entry name" value="TYPE IV METHYL-DIRECTED RESTRICTION ENZYME ECOKMCRB SUBUNIT"/>
    <property type="match status" value="1"/>
</dbReference>
<gene>
    <name evidence="2" type="ORF">WMO14_01120</name>
</gene>
<evidence type="ECO:0000259" key="1">
    <source>
        <dbReference type="Pfam" id="PF07728"/>
    </source>
</evidence>
<dbReference type="EMBL" id="JBBMER010000001">
    <property type="protein sequence ID" value="MEQ2378487.1"/>
    <property type="molecule type" value="Genomic_DNA"/>
</dbReference>
<sequence>MANPKEDNENNTEWIIACNPDKYDVIGAFHELGSIDWTQSANIVVGDIVYIYVSNTVRTIKVKCKVNAVNKAVPTIDDSKFNKSDEFDGSKGRYMELEMIEEFSTGLFEKSRLEQHSFKSPLGPVRVSSELKEYLDIVQELLRADEMEPDTHDATYELIREVINSYEIMGDLSVCDYRDLDLVYLMSVGTWRHGFDSKKKTIDASHLPDSEKSRLKNLLDELGERAKRGEYANNKEINANFGMFGTGLYTFGQKTDEHSPKDFIQMCIDIKNLSNDEEIFNRCERTLNEDFHGMRAASASMILHCLKPMTFPIFNSNMGFDNIYVYFNIGIKRKTELCTYIENVRIVKAFRDKYFTVKNYRIFDIAAWEIGKARQHTNIDYLGATDYYPSLNEYNPGITAEEYERILDNENIVKRVWLDTLYYLYIMGGTGSCKQITNKYGNSAAHYNMNTIKVAKAVHKETQCPLCVRESGENEYWPVLFYGRALEDSDEGVFSYKMREPLMEAIKSLEERGVFQEMKELDKEFDKNLILYGPPGTGKTYNSVIYAVAICDGKPVDELTDYAAVMSRYNELKKAGRISFTTFHQSYGYEEFIEGIKPIIDENKQDIGYTIEPGVFKKFCDNAKSITRTSTGIESTVIEENTEPYVFIIDEINRGNISKIFGELITLIESTKRAGMPEAASAILPYSGDEFSVPSNVYILGTMNTADRSIALMDTALRRRFQFVEMMPDSDVLRKIHADKVEDLDVAAMLDKINERIEYLYDREHTIGHAFFTDLKDDATLVKLQSIFEKSVIPLLQEYFYEDYQKIQLVLGDNAKSDDSLKFIIDEKVIAKNIFKGNVEDVIDLPEKKYSINSKAFENINSYKEIL</sequence>
<reference evidence="2 3" key="1">
    <citation type="submission" date="2024-03" db="EMBL/GenBank/DDBJ databases">
        <title>Human intestinal bacterial collection.</title>
        <authorList>
            <person name="Pauvert C."/>
            <person name="Hitch T.C.A."/>
            <person name="Clavel T."/>
        </authorList>
    </citation>
    <scope>NUCLEOTIDE SEQUENCE [LARGE SCALE GENOMIC DNA]</scope>
    <source>
        <strain evidence="2 3">CLA-AA-H255</strain>
    </source>
</reference>
<keyword evidence="3" id="KW-1185">Reference proteome</keyword>
<dbReference type="PANTHER" id="PTHR37291">
    <property type="entry name" value="5-METHYLCYTOSINE-SPECIFIC RESTRICTION ENZYME B"/>
    <property type="match status" value="1"/>
</dbReference>
<feature type="domain" description="ATPase dynein-related AAA" evidence="1">
    <location>
        <begin position="528"/>
        <end position="721"/>
    </location>
</feature>
<comment type="caution">
    <text evidence="2">The sequence shown here is derived from an EMBL/GenBank/DDBJ whole genome shotgun (WGS) entry which is preliminary data.</text>
</comment>
<proteinExistence type="predicted"/>
<accession>A0ABV1BT52</accession>
<evidence type="ECO:0000313" key="2">
    <source>
        <dbReference type="EMBL" id="MEQ2378487.1"/>
    </source>
</evidence>